<evidence type="ECO:0000256" key="1">
    <source>
        <dbReference type="SAM" id="MobiDB-lite"/>
    </source>
</evidence>
<keyword evidence="2" id="KW-0812">Transmembrane</keyword>
<keyword evidence="4" id="KW-1185">Reference proteome</keyword>
<dbReference type="Proteomes" id="UP000192783">
    <property type="component" value="Unassembled WGS sequence"/>
</dbReference>
<name>A0A1W1X080_9BACT</name>
<proteinExistence type="predicted"/>
<dbReference type="OrthoDB" id="9905340at2"/>
<dbReference type="AlphaFoldDB" id="A0A1W1X080"/>
<dbReference type="STRING" id="1121390.SAMN02746041_00273"/>
<organism evidence="3 4">
    <name type="scientific">Desulfacinum hydrothermale DSM 13146</name>
    <dbReference type="NCBI Taxonomy" id="1121390"/>
    <lineage>
        <taxon>Bacteria</taxon>
        <taxon>Pseudomonadati</taxon>
        <taxon>Thermodesulfobacteriota</taxon>
        <taxon>Syntrophobacteria</taxon>
        <taxon>Syntrophobacterales</taxon>
        <taxon>Syntrophobacteraceae</taxon>
        <taxon>Desulfacinum</taxon>
    </lineage>
</organism>
<protein>
    <submittedName>
        <fullName evidence="3">Virus attachment protein p12 family protein</fullName>
    </submittedName>
</protein>
<gene>
    <name evidence="3" type="ORF">SAMN02746041_00273</name>
</gene>
<accession>A0A1W1X080</accession>
<sequence>MWQTLVIGIAVVAGLVYTVRHFLRIFKAQEPVCSGCSGCSCATSARALQDPESLEASPPPCGQSSSPR</sequence>
<feature type="region of interest" description="Disordered" evidence="1">
    <location>
        <begin position="49"/>
        <end position="68"/>
    </location>
</feature>
<feature type="transmembrane region" description="Helical" evidence="2">
    <location>
        <begin position="6"/>
        <end position="23"/>
    </location>
</feature>
<evidence type="ECO:0000313" key="4">
    <source>
        <dbReference type="Proteomes" id="UP000192783"/>
    </source>
</evidence>
<dbReference type="EMBL" id="FWXF01000001">
    <property type="protein sequence ID" value="SMC17304.1"/>
    <property type="molecule type" value="Genomic_DNA"/>
</dbReference>
<evidence type="ECO:0000313" key="3">
    <source>
        <dbReference type="EMBL" id="SMC17304.1"/>
    </source>
</evidence>
<dbReference type="RefSeq" id="WP_139796430.1">
    <property type="nucleotide sequence ID" value="NZ_FWXF01000001.1"/>
</dbReference>
<dbReference type="Pfam" id="PF12669">
    <property type="entry name" value="FeoB_associated"/>
    <property type="match status" value="1"/>
</dbReference>
<reference evidence="3 4" key="1">
    <citation type="submission" date="2017-04" db="EMBL/GenBank/DDBJ databases">
        <authorList>
            <person name="Afonso C.L."/>
            <person name="Miller P.J."/>
            <person name="Scott M.A."/>
            <person name="Spackman E."/>
            <person name="Goraichik I."/>
            <person name="Dimitrov K.M."/>
            <person name="Suarez D.L."/>
            <person name="Swayne D.E."/>
        </authorList>
    </citation>
    <scope>NUCLEOTIDE SEQUENCE [LARGE SCALE GENOMIC DNA]</scope>
    <source>
        <strain evidence="3 4">DSM 13146</strain>
    </source>
</reference>
<keyword evidence="2" id="KW-1133">Transmembrane helix</keyword>
<keyword evidence="2" id="KW-0472">Membrane</keyword>
<evidence type="ECO:0000256" key="2">
    <source>
        <dbReference type="SAM" id="Phobius"/>
    </source>
</evidence>